<comment type="caution">
    <text evidence="3">The sequence shown here is derived from an EMBL/GenBank/DDBJ whole genome shotgun (WGS) entry which is preliminary data.</text>
</comment>
<gene>
    <name evidence="3" type="ORF">XAT740_LOCUS33057</name>
</gene>
<evidence type="ECO:0000259" key="2">
    <source>
        <dbReference type="PROSITE" id="PS00028"/>
    </source>
</evidence>
<feature type="region of interest" description="Disordered" evidence="1">
    <location>
        <begin position="641"/>
        <end position="664"/>
    </location>
</feature>
<name>A0A815JDK0_ADIRI</name>
<feature type="domain" description="C2H2-type" evidence="2">
    <location>
        <begin position="782"/>
        <end position="802"/>
    </location>
</feature>
<organism evidence="3 4">
    <name type="scientific">Adineta ricciae</name>
    <name type="common">Rotifer</name>
    <dbReference type="NCBI Taxonomy" id="249248"/>
    <lineage>
        <taxon>Eukaryota</taxon>
        <taxon>Metazoa</taxon>
        <taxon>Spiralia</taxon>
        <taxon>Gnathifera</taxon>
        <taxon>Rotifera</taxon>
        <taxon>Eurotatoria</taxon>
        <taxon>Bdelloidea</taxon>
        <taxon>Adinetida</taxon>
        <taxon>Adinetidae</taxon>
        <taxon>Adineta</taxon>
    </lineage>
</organism>
<dbReference type="PROSITE" id="PS00028">
    <property type="entry name" value="ZINC_FINGER_C2H2_1"/>
    <property type="match status" value="1"/>
</dbReference>
<keyword evidence="4" id="KW-1185">Reference proteome</keyword>
<evidence type="ECO:0000256" key="1">
    <source>
        <dbReference type="SAM" id="MobiDB-lite"/>
    </source>
</evidence>
<accession>A0A815JDK0</accession>
<dbReference type="PANTHER" id="PTHR46954:SF1">
    <property type="entry name" value="C2H2-TYPE DOMAIN-CONTAINING PROTEIN"/>
    <property type="match status" value="1"/>
</dbReference>
<dbReference type="Proteomes" id="UP000663828">
    <property type="component" value="Unassembled WGS sequence"/>
</dbReference>
<dbReference type="PANTHER" id="PTHR46954">
    <property type="entry name" value="C2H2-TYPE DOMAIN-CONTAINING PROTEIN"/>
    <property type="match status" value="1"/>
</dbReference>
<feature type="region of interest" description="Disordered" evidence="1">
    <location>
        <begin position="828"/>
        <end position="849"/>
    </location>
</feature>
<evidence type="ECO:0000313" key="4">
    <source>
        <dbReference type="Proteomes" id="UP000663828"/>
    </source>
</evidence>
<dbReference type="AlphaFoldDB" id="A0A815JDK0"/>
<dbReference type="EMBL" id="CAJNOR010003128">
    <property type="protein sequence ID" value="CAF1380645.1"/>
    <property type="molecule type" value="Genomic_DNA"/>
</dbReference>
<protein>
    <recommendedName>
        <fullName evidence="2">C2H2-type domain-containing protein</fullName>
    </recommendedName>
</protein>
<proteinExistence type="predicted"/>
<feature type="region of interest" description="Disordered" evidence="1">
    <location>
        <begin position="64"/>
        <end position="143"/>
    </location>
</feature>
<sequence length="887" mass="101682">MPSHKTPRYCLYREFVDAYMKGHSEMSRCLSHTAAQTEWNEIKTNEVLVKEKIEEYLAKFNSSSACGLTRSETGPPKKTRGRKKKAETNGEQESNGRSTKKRQKRARSSDIENEIINGSEEQTSDQAISEDQPVDNQTKKKSEKIRTAAEILAKQTRAPAQEKVSKEIHEINERIIQLVQVKNMGMATPEQEKQLKKLLVEQKKKTNDLKRLKAEQTAKKRAREIKKRKIEALCEKNPELAAELNKIYRPIIGRPPIEEECPDLLQIIEEIAKVGGAADDNRRSQTIRPCLTLDDLREKIKERGYDIKRSTLYYRLLPHRSNSIDGKKHVRTVPVRLRKAQNDEHSKHEDGHFATATIRYIKDLAGIFGNDVVFFLSQDDKCKVPIGLPAAKIQAPMLMHLDYRVRLPDHDWTVAPRHQLTPSVYAACMMTENNDVGYSGPTYIAVRSAKHDRSDANSHACDFDRLVGLKEFEKAARDYTGQVKPLVIITVDGGPDENPRFPKTLVASIRKFRKYNLDALFVLTHAPGQSAYNVVERRMAPLSHDLAGLILPHDHFGTHLNDSGVTVNPDLERINFKKAGEVLAEVWRGSIIDEYPVVAEYIDPPASTQDELRSIDVNLVMNHILDCVCYEEESEEPIERRVHQSDEYYQENARPSRIASDGELSRDAPKYDIDEYWCATHVLQTQYTIQIVRCNSIACCGPWRTNYIQVFPHRFLPAPVPFERTPRGIAMADRDYQKGVFYGSLIQRIQFHGVVMQSAQNDIIPFDYCCASVRKELKRRVCSICKQYIPSAYRMKNHYKIHQQQYASNCLEYDDDMFPDEAEIKLEEEDDGSEMLSSQRPLPAVSDPSSNGVVLFSDMLDWLKSDFEELELKEQARKEAEKKKQMR</sequence>
<dbReference type="InterPro" id="IPR013087">
    <property type="entry name" value="Znf_C2H2_type"/>
</dbReference>
<evidence type="ECO:0000313" key="3">
    <source>
        <dbReference type="EMBL" id="CAF1380645.1"/>
    </source>
</evidence>
<reference evidence="3" key="1">
    <citation type="submission" date="2021-02" db="EMBL/GenBank/DDBJ databases">
        <authorList>
            <person name="Nowell W R."/>
        </authorList>
    </citation>
    <scope>NUCLEOTIDE SEQUENCE</scope>
</reference>
<feature type="compositionally biased region" description="Polar residues" evidence="1">
    <location>
        <begin position="119"/>
        <end position="129"/>
    </location>
</feature>